<organism evidence="1 2">
    <name type="scientific">Pedobacter metabolipauper</name>
    <dbReference type="NCBI Taxonomy" id="425513"/>
    <lineage>
        <taxon>Bacteria</taxon>
        <taxon>Pseudomonadati</taxon>
        <taxon>Bacteroidota</taxon>
        <taxon>Sphingobacteriia</taxon>
        <taxon>Sphingobacteriales</taxon>
        <taxon>Sphingobacteriaceae</taxon>
        <taxon>Pedobacter</taxon>
    </lineage>
</organism>
<reference evidence="1 2" key="1">
    <citation type="submission" date="2019-03" db="EMBL/GenBank/DDBJ databases">
        <title>Genomic Encyclopedia of Archaeal and Bacterial Type Strains, Phase II (KMG-II): from individual species to whole genera.</title>
        <authorList>
            <person name="Goeker M."/>
        </authorList>
    </citation>
    <scope>NUCLEOTIDE SEQUENCE [LARGE SCALE GENOMIC DNA]</scope>
    <source>
        <strain evidence="1 2">DSM 19035</strain>
    </source>
</reference>
<dbReference type="Proteomes" id="UP000295620">
    <property type="component" value="Unassembled WGS sequence"/>
</dbReference>
<dbReference type="EMBL" id="SNYC01000003">
    <property type="protein sequence ID" value="TDQ11479.1"/>
    <property type="molecule type" value="Genomic_DNA"/>
</dbReference>
<name>A0A4R6T0D2_9SPHI</name>
<dbReference type="OrthoDB" id="1094062at2"/>
<proteinExistence type="predicted"/>
<evidence type="ECO:0000313" key="1">
    <source>
        <dbReference type="EMBL" id="TDQ11479.1"/>
    </source>
</evidence>
<evidence type="ECO:0000313" key="2">
    <source>
        <dbReference type="Proteomes" id="UP000295620"/>
    </source>
</evidence>
<gene>
    <name evidence="1" type="ORF">ATK78_0601</name>
</gene>
<dbReference type="RefSeq" id="WP_133574552.1">
    <property type="nucleotide sequence ID" value="NZ_SNYC01000003.1"/>
</dbReference>
<dbReference type="AlphaFoldDB" id="A0A4R6T0D2"/>
<sequence>MDIIADIFTYNKSLANNIKIREDIDIFAEYTGSSIHLLPSIQAFDINRLVHFPNKKKHKRTPYITLIAENLFNPEIYRYRNNSLTKTFLSSDLKVNIYQTIEEFLEDSWPKIKFINEEWIPDNLDDDYFEHIAWRYLNRVSRMKTLNWFKEITEQTIVDYQVISCHHLHDSHGDRLIYELSKNIYKVCLPRECEFDIKIFTDQNFQINIQCFARLNLNIIICDKRIIDLEIANVTLQIPQKENIGDLRI</sequence>
<keyword evidence="2" id="KW-1185">Reference proteome</keyword>
<protein>
    <submittedName>
        <fullName evidence="1">Uncharacterized protein</fullName>
    </submittedName>
</protein>
<comment type="caution">
    <text evidence="1">The sequence shown here is derived from an EMBL/GenBank/DDBJ whole genome shotgun (WGS) entry which is preliminary data.</text>
</comment>
<accession>A0A4R6T0D2</accession>